<dbReference type="RefSeq" id="WP_007131302.1">
    <property type="nucleotide sequence ID" value="NZ_AGIP01000010.1"/>
</dbReference>
<dbReference type="InterPro" id="IPR027843">
    <property type="entry name" value="DUF4440"/>
</dbReference>
<dbReference type="SUPFAM" id="SSF54427">
    <property type="entry name" value="NTF2-like"/>
    <property type="match status" value="1"/>
</dbReference>
<dbReference type="PATRIC" id="fig|743719.3.peg.4195"/>
<protein>
    <recommendedName>
        <fullName evidence="1">DUF4440 domain-containing protein</fullName>
    </recommendedName>
</protein>
<feature type="domain" description="DUF4440" evidence="1">
    <location>
        <begin position="15"/>
        <end position="122"/>
    </location>
</feature>
<name>G4HK12_9BACL</name>
<evidence type="ECO:0000313" key="2">
    <source>
        <dbReference type="EMBL" id="EHB62396.1"/>
    </source>
</evidence>
<gene>
    <name evidence="2" type="ORF">PaelaDRAFT_4139</name>
</gene>
<organism evidence="2 3">
    <name type="scientific">Paenibacillus lactis 154</name>
    <dbReference type="NCBI Taxonomy" id="743719"/>
    <lineage>
        <taxon>Bacteria</taxon>
        <taxon>Bacillati</taxon>
        <taxon>Bacillota</taxon>
        <taxon>Bacilli</taxon>
        <taxon>Bacillales</taxon>
        <taxon>Paenibacillaceae</taxon>
        <taxon>Paenibacillus</taxon>
    </lineage>
</organism>
<dbReference type="STRING" id="743719.PaelaDRAFT_4139"/>
<dbReference type="Pfam" id="PF14534">
    <property type="entry name" value="DUF4440"/>
    <property type="match status" value="1"/>
</dbReference>
<dbReference type="eggNOG" id="ENOG5032WX3">
    <property type="taxonomic scope" value="Bacteria"/>
</dbReference>
<accession>G4HK12</accession>
<evidence type="ECO:0000259" key="1">
    <source>
        <dbReference type="Pfam" id="PF14534"/>
    </source>
</evidence>
<dbReference type="Gene3D" id="3.10.450.50">
    <property type="match status" value="1"/>
</dbReference>
<sequence>MSIEAELASKIYRLEELHNQFVNGEFEEMNALYADDFQGMLYMPSSGKMETYNAKQIRKGNEDAANYYKGKSFKFIFSGLKIVSQSEDQAAVSYEVTHLSDNRIIRAISLEVWKKINGSWKMIRWYEEKGKAILPEKHLGESYITD</sequence>
<dbReference type="Proteomes" id="UP000003891">
    <property type="component" value="Unassembled WGS sequence"/>
</dbReference>
<dbReference type="InterPro" id="IPR032710">
    <property type="entry name" value="NTF2-like_dom_sf"/>
</dbReference>
<dbReference type="AlphaFoldDB" id="G4HK12"/>
<reference evidence="2 3" key="1">
    <citation type="submission" date="2011-09" db="EMBL/GenBank/DDBJ databases">
        <title>The draft genome of Paenibacillus lactis 154.</title>
        <authorList>
            <consortium name="US DOE Joint Genome Institute (JGI-PGF)"/>
            <person name="Lucas S."/>
            <person name="Han J."/>
            <person name="Lapidus A."/>
            <person name="Cheng J.-F."/>
            <person name="Goodwin L."/>
            <person name="Pitluck S."/>
            <person name="Peters L."/>
            <person name="Land M.L."/>
            <person name="Hauser L."/>
            <person name="Siebers A."/>
            <person name="Thelen M."/>
            <person name="Hugenholtz P."/>
            <person name="Allgaier M."/>
            <person name="Woyke T.J."/>
        </authorList>
    </citation>
    <scope>NUCLEOTIDE SEQUENCE [LARGE SCALE GENOMIC DNA]</scope>
    <source>
        <strain evidence="2 3">154</strain>
    </source>
</reference>
<dbReference type="OrthoDB" id="2703414at2"/>
<dbReference type="EMBL" id="AGIP01000010">
    <property type="protein sequence ID" value="EHB62396.1"/>
    <property type="molecule type" value="Genomic_DNA"/>
</dbReference>
<evidence type="ECO:0000313" key="3">
    <source>
        <dbReference type="Proteomes" id="UP000003891"/>
    </source>
</evidence>
<proteinExistence type="predicted"/>